<name>A0A0A1VXF6_MICAE</name>
<evidence type="ECO:0000313" key="1">
    <source>
        <dbReference type="EMBL" id="GAL94188.1"/>
    </source>
</evidence>
<protein>
    <submittedName>
        <fullName evidence="1">Uncharacterized protein</fullName>
    </submittedName>
</protein>
<dbReference type="EMBL" id="BBPA01000053">
    <property type="protein sequence ID" value="GAL94188.1"/>
    <property type="molecule type" value="Genomic_DNA"/>
</dbReference>
<evidence type="ECO:0000313" key="2">
    <source>
        <dbReference type="Proteomes" id="UP000030321"/>
    </source>
</evidence>
<gene>
    <name evidence="1" type="ORF">N44_02768</name>
</gene>
<sequence>MRSRVNIMARSAAQESMMIELNDPLTPAKTINLIFPAQKFPQNAYSSPLAKCQSPPR</sequence>
<organism evidence="1 2">
    <name type="scientific">Microcystis aeruginosa NIES-44</name>
    <dbReference type="NCBI Taxonomy" id="449439"/>
    <lineage>
        <taxon>Bacteria</taxon>
        <taxon>Bacillati</taxon>
        <taxon>Cyanobacteriota</taxon>
        <taxon>Cyanophyceae</taxon>
        <taxon>Oscillatoriophycideae</taxon>
        <taxon>Chroococcales</taxon>
        <taxon>Microcystaceae</taxon>
        <taxon>Microcystis</taxon>
    </lineage>
</organism>
<reference evidence="2" key="1">
    <citation type="journal article" date="2015" name="Genome">
        <title>Whole Genome Sequence of the Non-Microcystin-Producing Microcystis aeruginosa Strain NIES-44.</title>
        <authorList>
            <person name="Okano K."/>
            <person name="Miyata N."/>
            <person name="Ozaki Y."/>
        </authorList>
    </citation>
    <scope>NUCLEOTIDE SEQUENCE [LARGE SCALE GENOMIC DNA]</scope>
    <source>
        <strain evidence="2">NIES-44</strain>
    </source>
</reference>
<dbReference type="Proteomes" id="UP000030321">
    <property type="component" value="Unassembled WGS sequence"/>
</dbReference>
<accession>A0A0A1VXF6</accession>
<dbReference type="AlphaFoldDB" id="A0A0A1VXF6"/>
<comment type="caution">
    <text evidence="1">The sequence shown here is derived from an EMBL/GenBank/DDBJ whole genome shotgun (WGS) entry which is preliminary data.</text>
</comment>
<proteinExistence type="predicted"/>